<reference evidence="9" key="2">
    <citation type="submission" date="2025-09" db="UniProtKB">
        <authorList>
            <consortium name="Ensembl"/>
        </authorList>
    </citation>
    <scope>IDENTIFICATION</scope>
</reference>
<keyword evidence="3" id="KW-0963">Cytoplasm</keyword>
<dbReference type="SUPFAM" id="SSF47473">
    <property type="entry name" value="EF-hand"/>
    <property type="match status" value="1"/>
</dbReference>
<dbReference type="GO" id="GO:0005509">
    <property type="term" value="F:calcium ion binding"/>
    <property type="evidence" value="ECO:0000318"/>
    <property type="project" value="GO_Central"/>
</dbReference>
<keyword evidence="5" id="KW-0677">Repeat</keyword>
<evidence type="ECO:0000256" key="6">
    <source>
        <dbReference type="ARBA" id="ARBA00022837"/>
    </source>
</evidence>
<accession>A0A2I3TTM9</accession>
<keyword evidence="6" id="KW-0106">Calcium</keyword>
<evidence type="ECO:0000256" key="2">
    <source>
        <dbReference type="ARBA" id="ARBA00004496"/>
    </source>
</evidence>
<dbReference type="GO" id="GO:0005737">
    <property type="term" value="C:cytoplasm"/>
    <property type="evidence" value="ECO:0007669"/>
    <property type="project" value="UniProtKB-SubCell"/>
</dbReference>
<evidence type="ECO:0000313" key="9">
    <source>
        <dbReference type="Ensembl" id="ENSPTRP00000092563.1"/>
    </source>
</evidence>
<dbReference type="InParanoid" id="A0A2I3TTM9"/>
<evidence type="ECO:0000256" key="4">
    <source>
        <dbReference type="ARBA" id="ARBA00022723"/>
    </source>
</evidence>
<evidence type="ECO:0008006" key="11">
    <source>
        <dbReference type="Google" id="ProtNLM"/>
    </source>
</evidence>
<name>A0A2I3TTM9_PANTR</name>
<keyword evidence="10" id="KW-1185">Reference proteome</keyword>
<evidence type="ECO:0000256" key="8">
    <source>
        <dbReference type="SAM" id="MobiDB-lite"/>
    </source>
</evidence>
<comment type="subcellular location">
    <subcellularLocation>
        <location evidence="2">Cytoplasm</location>
    </subcellularLocation>
    <subcellularLocation>
        <location evidence="1">Endomembrane system</location>
    </subcellularLocation>
</comment>
<dbReference type="GeneTree" id="ENSGT00940000165485"/>
<sequence length="98" mass="10666">MAYLGHPGAGSGYHPGGYGGTPGGPAFPRKTQDPLYDYFAAVAGHDGQIDADELQRCLTQSGIAGGYKPFNLEKKRQTRPILNLRNRNIFQESLTDKK</sequence>
<dbReference type="InterPro" id="IPR011992">
    <property type="entry name" value="EF-hand-dom_pair"/>
</dbReference>
<dbReference type="PANTHER" id="PTHR46735">
    <property type="entry name" value="CALPAIN, SMALL SUBUNIT 1 A-RELATED"/>
    <property type="match status" value="1"/>
</dbReference>
<dbReference type="Proteomes" id="UP000002277">
    <property type="component" value="Unplaced"/>
</dbReference>
<reference evidence="9" key="1">
    <citation type="submission" date="2025-08" db="UniProtKB">
        <authorList>
            <consortium name="Ensembl"/>
        </authorList>
    </citation>
    <scope>IDENTIFICATION</scope>
</reference>
<proteinExistence type="predicted"/>
<feature type="compositionally biased region" description="Gly residues" evidence="8">
    <location>
        <begin position="7"/>
        <end position="23"/>
    </location>
</feature>
<organism evidence="9 10">
    <name type="scientific">Pan troglodytes</name>
    <name type="common">Chimpanzee</name>
    <dbReference type="NCBI Taxonomy" id="9598"/>
    <lineage>
        <taxon>Eukaryota</taxon>
        <taxon>Metazoa</taxon>
        <taxon>Chordata</taxon>
        <taxon>Craniata</taxon>
        <taxon>Vertebrata</taxon>
        <taxon>Euteleostomi</taxon>
        <taxon>Mammalia</taxon>
        <taxon>Eutheria</taxon>
        <taxon>Euarchontoglires</taxon>
        <taxon>Primates</taxon>
        <taxon>Haplorrhini</taxon>
        <taxon>Catarrhini</taxon>
        <taxon>Hominidae</taxon>
        <taxon>Pan</taxon>
    </lineage>
</organism>
<evidence type="ECO:0000256" key="5">
    <source>
        <dbReference type="ARBA" id="ARBA00022737"/>
    </source>
</evidence>
<dbReference type="Ensembl" id="ENSPTRT00000082017.1">
    <property type="protein sequence ID" value="ENSPTRP00000092563.1"/>
    <property type="gene ID" value="ENSPTRG00000046642.1"/>
</dbReference>
<dbReference type="OMA" id="YHPVEYG"/>
<feature type="region of interest" description="Disordered" evidence="8">
    <location>
        <begin position="1"/>
        <end position="30"/>
    </location>
</feature>
<evidence type="ECO:0000256" key="7">
    <source>
        <dbReference type="ARBA" id="ARBA00023136"/>
    </source>
</evidence>
<evidence type="ECO:0000313" key="10">
    <source>
        <dbReference type="Proteomes" id="UP000002277"/>
    </source>
</evidence>
<dbReference type="AlphaFoldDB" id="A0A2I3TTM9"/>
<keyword evidence="4" id="KW-0479">Metal-binding</keyword>
<protein>
    <recommendedName>
        <fullName evidence="11">EF-hand domain-containing protein</fullName>
    </recommendedName>
</protein>
<dbReference type="PANTHER" id="PTHR46735:SF7">
    <property type="entry name" value="SORCIN"/>
    <property type="match status" value="1"/>
</dbReference>
<keyword evidence="7" id="KW-0472">Membrane</keyword>
<dbReference type="Gene3D" id="6.10.140.900">
    <property type="match status" value="1"/>
</dbReference>
<evidence type="ECO:0000256" key="1">
    <source>
        <dbReference type="ARBA" id="ARBA00004308"/>
    </source>
</evidence>
<evidence type="ECO:0000256" key="3">
    <source>
        <dbReference type="ARBA" id="ARBA00022490"/>
    </source>
</evidence>
<dbReference type="GO" id="GO:0012505">
    <property type="term" value="C:endomembrane system"/>
    <property type="evidence" value="ECO:0007669"/>
    <property type="project" value="UniProtKB-SubCell"/>
</dbReference>